<evidence type="ECO:0000313" key="2">
    <source>
        <dbReference type="Proteomes" id="UP000280696"/>
    </source>
</evidence>
<keyword evidence="2" id="KW-1185">Reference proteome</keyword>
<dbReference type="RefSeq" id="WP_120471563.1">
    <property type="nucleotide sequence ID" value="NZ_RAYQ01000020.1"/>
</dbReference>
<proteinExistence type="predicted"/>
<sequence length="188" mass="20763">MNVNGIGAGYPAAGYETRRARRNYADQMCNMVPATQSSGGKFELHISNDKDGKAIGSMCGADYSLAVYQPKDFDPANPVYKVKVWDKGGNVTERMVDVSKVDTEGSDYIDMFAYSSHLSASGKCPGAQSAFIRAGANQHGADNRRHDDLFGIKDWISVLKDAMQTQYDAGNLKGYLDYKQFWDFLDNK</sequence>
<organism evidence="1 2">
    <name type="scientific">Parablautia intestinalis</name>
    <dbReference type="NCBI Taxonomy" id="2320100"/>
    <lineage>
        <taxon>Bacteria</taxon>
        <taxon>Bacillati</taxon>
        <taxon>Bacillota</taxon>
        <taxon>Clostridia</taxon>
        <taxon>Lachnospirales</taxon>
        <taxon>Lachnospiraceae</taxon>
        <taxon>Parablautia</taxon>
    </lineage>
</organism>
<gene>
    <name evidence="1" type="ORF">D7V94_17035</name>
</gene>
<dbReference type="Proteomes" id="UP000280696">
    <property type="component" value="Unassembled WGS sequence"/>
</dbReference>
<reference evidence="1 2" key="1">
    <citation type="submission" date="2018-09" db="EMBL/GenBank/DDBJ databases">
        <title>Murine metabolic-syndrome-specific gut microbial biobank.</title>
        <authorList>
            <person name="Liu C."/>
        </authorList>
    </citation>
    <scope>NUCLEOTIDE SEQUENCE [LARGE SCALE GENOMIC DNA]</scope>
    <source>
        <strain evidence="1 2">0.1xD8-82</strain>
    </source>
</reference>
<accession>A0A3A9ADJ5</accession>
<dbReference type="AlphaFoldDB" id="A0A3A9ADJ5"/>
<evidence type="ECO:0000313" key="1">
    <source>
        <dbReference type="EMBL" id="RKI89710.1"/>
    </source>
</evidence>
<comment type="caution">
    <text evidence="1">The sequence shown here is derived from an EMBL/GenBank/DDBJ whole genome shotgun (WGS) entry which is preliminary data.</text>
</comment>
<name>A0A3A9ADJ5_9FIRM</name>
<protein>
    <submittedName>
        <fullName evidence="1">Uncharacterized protein</fullName>
    </submittedName>
</protein>
<dbReference type="OrthoDB" id="2061322at2"/>
<dbReference type="EMBL" id="RAYQ01000020">
    <property type="protein sequence ID" value="RKI89710.1"/>
    <property type="molecule type" value="Genomic_DNA"/>
</dbReference>